<protein>
    <submittedName>
        <fullName evidence="3">Uncharacterized protein</fullName>
    </submittedName>
</protein>
<feature type="region of interest" description="Disordered" evidence="2">
    <location>
        <begin position="1"/>
        <end position="41"/>
    </location>
</feature>
<organism evidence="3 4">
    <name type="scientific">Phytophthora nicotianae (strain INRA-310)</name>
    <name type="common">Phytophthora parasitica</name>
    <dbReference type="NCBI Taxonomy" id="761204"/>
    <lineage>
        <taxon>Eukaryota</taxon>
        <taxon>Sar</taxon>
        <taxon>Stramenopiles</taxon>
        <taxon>Oomycota</taxon>
        <taxon>Peronosporomycetes</taxon>
        <taxon>Peronosporales</taxon>
        <taxon>Peronosporaceae</taxon>
        <taxon>Phytophthora</taxon>
    </lineage>
</organism>
<dbReference type="EMBL" id="KI669591">
    <property type="protein sequence ID" value="ETN07623.1"/>
    <property type="molecule type" value="Genomic_DNA"/>
</dbReference>
<reference evidence="4" key="1">
    <citation type="submission" date="2011-12" db="EMBL/GenBank/DDBJ databases">
        <authorList>
            <consortium name="The Broad Institute Genome Sequencing Platform"/>
            <person name="Russ C."/>
            <person name="Tyler B."/>
            <person name="Panabieres F."/>
            <person name="Shan W."/>
            <person name="Tripathy S."/>
            <person name="Grunwald N."/>
            <person name="Machado M."/>
            <person name="Young S.K."/>
            <person name="Zeng Q."/>
            <person name="Gargeya S."/>
            <person name="Fitzgerald M."/>
            <person name="Haas B."/>
            <person name="Abouelleil A."/>
            <person name="Alvarado L."/>
            <person name="Arachchi H.M."/>
            <person name="Berlin A."/>
            <person name="Chapman S.B."/>
            <person name="Gearin G."/>
            <person name="Goldberg J."/>
            <person name="Griggs A."/>
            <person name="Gujja S."/>
            <person name="Hansen M."/>
            <person name="Heiman D."/>
            <person name="Howarth C."/>
            <person name="Larimer J."/>
            <person name="Lui A."/>
            <person name="MacDonald P.J.P."/>
            <person name="McCowen C."/>
            <person name="Montmayeur A."/>
            <person name="Murphy C."/>
            <person name="Neiman D."/>
            <person name="Pearson M."/>
            <person name="Priest M."/>
            <person name="Roberts A."/>
            <person name="Saif S."/>
            <person name="Shea T."/>
            <person name="Sisk P."/>
            <person name="Stolte C."/>
            <person name="Sykes S."/>
            <person name="Wortman J."/>
            <person name="Nusbaum C."/>
            <person name="Birren B."/>
        </authorList>
    </citation>
    <scope>NUCLEOTIDE SEQUENCE [LARGE SCALE GENOMIC DNA]</scope>
    <source>
        <strain evidence="4">INRA-310</strain>
    </source>
</reference>
<dbReference type="GeneID" id="20182372"/>
<feature type="coiled-coil region" evidence="1">
    <location>
        <begin position="111"/>
        <end position="145"/>
    </location>
</feature>
<sequence length="188" mass="19779">MFSGTRLASSRSISAGTMPALSSGPRTPSSFPERPPSGRSAVPMYLGGEEILSNEYEYEPDLVSSSGLHSPLSSRQSNVSNCVRHAAAVAKVGRNSSYGQPQVDHGSHGLLERVAALEQSQSAELAALQQELRVLRAQVATAAQTASDIQVKLGLKLARLSDRVVAIEKQAHAASSSSSSTLDDSCCR</sequence>
<evidence type="ECO:0000313" key="3">
    <source>
        <dbReference type="EMBL" id="ETN07623.1"/>
    </source>
</evidence>
<reference evidence="3 4" key="2">
    <citation type="submission" date="2013-11" db="EMBL/GenBank/DDBJ databases">
        <title>The Genome Sequence of Phytophthora parasitica INRA-310.</title>
        <authorList>
            <consortium name="The Broad Institute Genomics Platform"/>
            <person name="Russ C."/>
            <person name="Tyler B."/>
            <person name="Panabieres F."/>
            <person name="Shan W."/>
            <person name="Tripathy S."/>
            <person name="Grunwald N."/>
            <person name="Machado M."/>
            <person name="Johnson C.S."/>
            <person name="Arredondo F."/>
            <person name="Hong C."/>
            <person name="Coffey M."/>
            <person name="Young S.K."/>
            <person name="Zeng Q."/>
            <person name="Gargeya S."/>
            <person name="Fitzgerald M."/>
            <person name="Abouelleil A."/>
            <person name="Alvarado L."/>
            <person name="Chapman S.B."/>
            <person name="Gainer-Dewar J."/>
            <person name="Goldberg J."/>
            <person name="Griggs A."/>
            <person name="Gujja S."/>
            <person name="Hansen M."/>
            <person name="Howarth C."/>
            <person name="Imamovic A."/>
            <person name="Ireland A."/>
            <person name="Larimer J."/>
            <person name="McCowan C."/>
            <person name="Murphy C."/>
            <person name="Pearson M."/>
            <person name="Poon T.W."/>
            <person name="Priest M."/>
            <person name="Roberts A."/>
            <person name="Saif S."/>
            <person name="Shea T."/>
            <person name="Sykes S."/>
            <person name="Wortman J."/>
            <person name="Nusbaum C."/>
            <person name="Birren B."/>
        </authorList>
    </citation>
    <scope>NUCLEOTIDE SEQUENCE [LARGE SCALE GENOMIC DNA]</scope>
    <source>
        <strain evidence="3 4">INRA-310</strain>
    </source>
</reference>
<proteinExistence type="predicted"/>
<dbReference type="Proteomes" id="UP000018817">
    <property type="component" value="Unassembled WGS sequence"/>
</dbReference>
<accession>W2Q347</accession>
<gene>
    <name evidence="3" type="ORF">PPTG_12965</name>
</gene>
<dbReference type="AlphaFoldDB" id="W2Q347"/>
<keyword evidence="1" id="KW-0175">Coiled coil</keyword>
<feature type="compositionally biased region" description="Polar residues" evidence="2">
    <location>
        <begin position="1"/>
        <end position="15"/>
    </location>
</feature>
<evidence type="ECO:0000313" key="4">
    <source>
        <dbReference type="Proteomes" id="UP000018817"/>
    </source>
</evidence>
<dbReference type="RefSeq" id="XP_008906908.1">
    <property type="nucleotide sequence ID" value="XM_008908660.1"/>
</dbReference>
<evidence type="ECO:0000256" key="2">
    <source>
        <dbReference type="SAM" id="MobiDB-lite"/>
    </source>
</evidence>
<dbReference type="VEuPathDB" id="FungiDB:PPTG_12965"/>
<evidence type="ECO:0000256" key="1">
    <source>
        <dbReference type="SAM" id="Coils"/>
    </source>
</evidence>
<name>W2Q347_PHYN3</name>